<accession>A0A1F5KP26</accession>
<dbReference type="SUPFAM" id="SSF53335">
    <property type="entry name" value="S-adenosyl-L-methionine-dependent methyltransferases"/>
    <property type="match status" value="1"/>
</dbReference>
<evidence type="ECO:0000313" key="2">
    <source>
        <dbReference type="Proteomes" id="UP000178565"/>
    </source>
</evidence>
<dbReference type="STRING" id="1797785.A3B45_00365"/>
<evidence type="ECO:0000313" key="1">
    <source>
        <dbReference type="EMBL" id="OGE42676.1"/>
    </source>
</evidence>
<proteinExistence type="predicted"/>
<evidence type="ECO:0008006" key="3">
    <source>
        <dbReference type="Google" id="ProtNLM"/>
    </source>
</evidence>
<dbReference type="Pfam" id="PF03269">
    <property type="entry name" value="DUF268"/>
    <property type="match status" value="1"/>
</dbReference>
<dbReference type="InterPro" id="IPR004951">
    <property type="entry name" value="DUF268_CAE_spp"/>
</dbReference>
<gene>
    <name evidence="1" type="ORF">A3B45_00365</name>
</gene>
<dbReference type="AlphaFoldDB" id="A0A1F5KP26"/>
<protein>
    <recommendedName>
        <fullName evidence="3">DUF268 domain-containing protein</fullName>
    </recommendedName>
</protein>
<organism evidence="1 2">
    <name type="scientific">Candidatus Daviesbacteria bacterium RIFCSPLOWO2_01_FULL_39_12</name>
    <dbReference type="NCBI Taxonomy" id="1797785"/>
    <lineage>
        <taxon>Bacteria</taxon>
        <taxon>Candidatus Daviesiibacteriota</taxon>
    </lineage>
</organism>
<dbReference type="EMBL" id="MFDM01000023">
    <property type="protein sequence ID" value="OGE42676.1"/>
    <property type="molecule type" value="Genomic_DNA"/>
</dbReference>
<name>A0A1F5KP26_9BACT</name>
<dbReference type="Gene3D" id="3.40.50.150">
    <property type="entry name" value="Vaccinia Virus protein VP39"/>
    <property type="match status" value="1"/>
</dbReference>
<dbReference type="InterPro" id="IPR029063">
    <property type="entry name" value="SAM-dependent_MTases_sf"/>
</dbReference>
<comment type="caution">
    <text evidence="1">The sequence shown here is derived from an EMBL/GenBank/DDBJ whole genome shotgun (WGS) entry which is preliminary data.</text>
</comment>
<dbReference type="Proteomes" id="UP000178565">
    <property type="component" value="Unassembled WGS sequence"/>
</dbReference>
<sequence length="202" mass="23139">MNTYPILYEKSSGTPFDVHYFYQDIWAFKKIYKNRPKEHFDVASKLIFAGLLSAITKITYVDYHPLKIKLKNFTFKQGDIVSLPFKRNSISSLSCLNVAEHIGLGRYGDKLDPYGTKKACRELARILVKGGNLYFSVPVGKPRLVFNAHRVHSPAQIINYFKSLTLVETSAVTDELEFEENITLEKLENSTYACGLFHFKKV</sequence>
<reference evidence="1 2" key="1">
    <citation type="journal article" date="2016" name="Nat. Commun.">
        <title>Thousands of microbial genomes shed light on interconnected biogeochemical processes in an aquifer system.</title>
        <authorList>
            <person name="Anantharaman K."/>
            <person name="Brown C.T."/>
            <person name="Hug L.A."/>
            <person name="Sharon I."/>
            <person name="Castelle C.J."/>
            <person name="Probst A.J."/>
            <person name="Thomas B.C."/>
            <person name="Singh A."/>
            <person name="Wilkins M.J."/>
            <person name="Karaoz U."/>
            <person name="Brodie E.L."/>
            <person name="Williams K.H."/>
            <person name="Hubbard S.S."/>
            <person name="Banfield J.F."/>
        </authorList>
    </citation>
    <scope>NUCLEOTIDE SEQUENCE [LARGE SCALE GENOMIC DNA]</scope>
</reference>